<comment type="pathway">
    <text evidence="1">Glycan metabolism; L-arabinan degradation.</text>
</comment>
<dbReference type="PANTHER" id="PTHR43301">
    <property type="entry name" value="ARABINAN ENDO-1,5-ALPHA-L-ARABINOSIDASE"/>
    <property type="match status" value="1"/>
</dbReference>
<organism evidence="7 8">
    <name type="scientific">Gracilibacillus kekensis</name>
    <dbReference type="NCBI Taxonomy" id="1027249"/>
    <lineage>
        <taxon>Bacteria</taxon>
        <taxon>Bacillati</taxon>
        <taxon>Bacillota</taxon>
        <taxon>Bacilli</taxon>
        <taxon>Bacillales</taxon>
        <taxon>Bacillaceae</taxon>
        <taxon>Gracilibacillus</taxon>
    </lineage>
</organism>
<dbReference type="SUPFAM" id="SSF75005">
    <property type="entry name" value="Arabinanase/levansucrase/invertase"/>
    <property type="match status" value="1"/>
</dbReference>
<accession>A0A1M7JK01</accession>
<feature type="site" description="Important for catalytic activity, responsible for pKa modulation of the active site Glu and correct orientation of both the proton donor and substrate" evidence="5">
    <location>
        <position position="127"/>
    </location>
</feature>
<evidence type="ECO:0000256" key="3">
    <source>
        <dbReference type="ARBA" id="ARBA00022801"/>
    </source>
</evidence>
<proteinExistence type="inferred from homology"/>
<evidence type="ECO:0000313" key="8">
    <source>
        <dbReference type="Proteomes" id="UP000184184"/>
    </source>
</evidence>
<name>A0A1M7JK01_9BACI</name>
<sequence>MRTNQEVQIRDPFIYVDRKESKYYLYGSTDRNIWGKGTSFDVWVGNDLKNWEGPYPVFRPEQDFYSEENFWAPEVHYYKGAYYMFATFLLKGSGFRGTATLKSNSLTGPFTPHSEGVVTPDDWFSLDGTLHIDDEGMPWMVFCHEWVQIGDGEICAVRLSEDLKEALDEPVTLFAASDAPWPTSFKHKTRNTQANYVTDGPYVYRAENDELLLLWASFVDNVYAQGISRSKTGKITGPWLHDEEPLFSSDGGHGMLFHDLHDQLHLTLHSPNKTPNERPVFIELDENNGSIRRRDDESKRNR</sequence>
<evidence type="ECO:0000313" key="7">
    <source>
        <dbReference type="EMBL" id="SHM52827.1"/>
    </source>
</evidence>
<reference evidence="7 8" key="1">
    <citation type="submission" date="2016-11" db="EMBL/GenBank/DDBJ databases">
        <authorList>
            <person name="Jaros S."/>
            <person name="Januszkiewicz K."/>
            <person name="Wedrychowicz H."/>
        </authorList>
    </citation>
    <scope>NUCLEOTIDE SEQUENCE [LARGE SCALE GENOMIC DNA]</scope>
    <source>
        <strain evidence="7 8">CGMCC 1.10681</strain>
    </source>
</reference>
<protein>
    <submittedName>
        <fullName evidence="7">Glycosyl hydrolases family 43</fullName>
    </submittedName>
</protein>
<dbReference type="InterPro" id="IPR006710">
    <property type="entry name" value="Glyco_hydro_43"/>
</dbReference>
<dbReference type="Proteomes" id="UP000184184">
    <property type="component" value="Unassembled WGS sequence"/>
</dbReference>
<gene>
    <name evidence="7" type="ORF">SAMN05216179_0376</name>
</gene>
<dbReference type="STRING" id="1027249.SAMN05216179_0376"/>
<dbReference type="GO" id="GO:0004553">
    <property type="term" value="F:hydrolase activity, hydrolyzing O-glycosyl compounds"/>
    <property type="evidence" value="ECO:0007669"/>
    <property type="project" value="InterPro"/>
</dbReference>
<dbReference type="Pfam" id="PF04616">
    <property type="entry name" value="Glyco_hydro_43"/>
    <property type="match status" value="1"/>
</dbReference>
<dbReference type="InterPro" id="IPR023296">
    <property type="entry name" value="Glyco_hydro_beta-prop_sf"/>
</dbReference>
<evidence type="ECO:0000256" key="4">
    <source>
        <dbReference type="ARBA" id="ARBA00023295"/>
    </source>
</evidence>
<dbReference type="CDD" id="cd08981">
    <property type="entry name" value="GH43_Bt1873-like"/>
    <property type="match status" value="1"/>
</dbReference>
<evidence type="ECO:0000256" key="2">
    <source>
        <dbReference type="ARBA" id="ARBA00009865"/>
    </source>
</evidence>
<dbReference type="Gene3D" id="2.115.10.20">
    <property type="entry name" value="Glycosyl hydrolase domain, family 43"/>
    <property type="match status" value="1"/>
</dbReference>
<comment type="similarity">
    <text evidence="2 6">Belongs to the glycosyl hydrolase 43 family.</text>
</comment>
<dbReference type="InterPro" id="IPR050727">
    <property type="entry name" value="GH43_arabinanases"/>
</dbReference>
<evidence type="ECO:0000256" key="1">
    <source>
        <dbReference type="ARBA" id="ARBA00004834"/>
    </source>
</evidence>
<dbReference type="AlphaFoldDB" id="A0A1M7JK01"/>
<dbReference type="GO" id="GO:0005975">
    <property type="term" value="P:carbohydrate metabolic process"/>
    <property type="evidence" value="ECO:0007669"/>
    <property type="project" value="InterPro"/>
</dbReference>
<dbReference type="PANTHER" id="PTHR43301:SF3">
    <property type="entry name" value="ARABINAN ENDO-1,5-ALPHA-L-ARABINOSIDASE A-RELATED"/>
    <property type="match status" value="1"/>
</dbReference>
<evidence type="ECO:0000256" key="5">
    <source>
        <dbReference type="PIRSR" id="PIRSR606710-2"/>
    </source>
</evidence>
<keyword evidence="8" id="KW-1185">Reference proteome</keyword>
<dbReference type="RefSeq" id="WP_073199120.1">
    <property type="nucleotide sequence ID" value="NZ_FRCZ01000001.1"/>
</dbReference>
<keyword evidence="3 6" id="KW-0378">Hydrolase</keyword>
<evidence type="ECO:0000256" key="6">
    <source>
        <dbReference type="RuleBase" id="RU361187"/>
    </source>
</evidence>
<keyword evidence="4 6" id="KW-0326">Glycosidase</keyword>
<dbReference type="EMBL" id="FRCZ01000001">
    <property type="protein sequence ID" value="SHM52827.1"/>
    <property type="molecule type" value="Genomic_DNA"/>
</dbReference>
<dbReference type="OrthoDB" id="9763933at2"/>